<proteinExistence type="predicted"/>
<organism evidence="2 3">
    <name type="scientific">Staphylococcus lugdunensis</name>
    <dbReference type="NCBI Taxonomy" id="28035"/>
    <lineage>
        <taxon>Bacteria</taxon>
        <taxon>Bacillati</taxon>
        <taxon>Bacillota</taxon>
        <taxon>Bacilli</taxon>
        <taxon>Bacillales</taxon>
        <taxon>Staphylococcaceae</taxon>
        <taxon>Staphylococcus</taxon>
    </lineage>
</organism>
<keyword evidence="1" id="KW-1133">Transmembrane helix</keyword>
<protein>
    <submittedName>
        <fullName evidence="2">Uncharacterized protein</fullName>
    </submittedName>
</protein>
<feature type="transmembrane region" description="Helical" evidence="1">
    <location>
        <begin position="63"/>
        <end position="83"/>
    </location>
</feature>
<keyword evidence="1" id="KW-0472">Membrane</keyword>
<accession>A0ABD4EDH4</accession>
<name>A0ABD4EDH4_STALU</name>
<evidence type="ECO:0000256" key="1">
    <source>
        <dbReference type="SAM" id="Phobius"/>
    </source>
</evidence>
<dbReference type="AlphaFoldDB" id="A0ABD4EDH4"/>
<feature type="transmembrane region" description="Helical" evidence="1">
    <location>
        <begin position="38"/>
        <end position="57"/>
    </location>
</feature>
<dbReference type="EMBL" id="LRQI01000089">
    <property type="protein sequence ID" value="KXA36694.1"/>
    <property type="molecule type" value="Genomic_DNA"/>
</dbReference>
<comment type="caution">
    <text evidence="2">The sequence shown here is derived from an EMBL/GenBank/DDBJ whole genome shotgun (WGS) entry which is preliminary data.</text>
</comment>
<keyword evidence="1" id="KW-0812">Transmembrane</keyword>
<feature type="transmembrane region" description="Helical" evidence="1">
    <location>
        <begin position="90"/>
        <end position="111"/>
    </location>
</feature>
<reference evidence="2 3" key="1">
    <citation type="submission" date="2016-01" db="EMBL/GenBank/DDBJ databases">
        <authorList>
            <person name="Mitreva M."/>
            <person name="Pepin K.H."/>
            <person name="Mihindukulasuriya K.A."/>
            <person name="Fulton R."/>
            <person name="Fronick C."/>
            <person name="O'Laughlin M."/>
            <person name="Miner T."/>
            <person name="Herter B."/>
            <person name="Rosa B.A."/>
            <person name="Cordes M."/>
            <person name="Tomlinson C."/>
            <person name="Wollam A."/>
            <person name="Palsikar V.B."/>
            <person name="Mardis E.R."/>
            <person name="Wilson R.K."/>
        </authorList>
    </citation>
    <scope>NUCLEOTIDE SEQUENCE [LARGE SCALE GENOMIC DNA]</scope>
    <source>
        <strain evidence="2 3">MJR7738</strain>
    </source>
</reference>
<evidence type="ECO:0000313" key="3">
    <source>
        <dbReference type="Proteomes" id="UP000070063"/>
    </source>
</evidence>
<gene>
    <name evidence="2" type="ORF">HMPREF3225_02146</name>
</gene>
<dbReference type="Proteomes" id="UP000070063">
    <property type="component" value="Unassembled WGS sequence"/>
</dbReference>
<sequence>MDFDIKLYVRKLFRFKQEVKLMNNEDFKQKQLNFEFRFIMIPYLIFAVIILLSNIFYSQIIITMTFFGLFFAYNLGLLFVAFVRHFKRTLILTAILTLLSGAAFFTIIYVFGLHHQIFG</sequence>
<evidence type="ECO:0000313" key="2">
    <source>
        <dbReference type="EMBL" id="KXA36694.1"/>
    </source>
</evidence>